<proteinExistence type="predicted"/>
<reference evidence="3 4" key="1">
    <citation type="submission" date="2021-06" db="EMBL/GenBank/DDBJ databases">
        <title>Caerostris extrusa draft genome.</title>
        <authorList>
            <person name="Kono N."/>
            <person name="Arakawa K."/>
        </authorList>
    </citation>
    <scope>NUCLEOTIDE SEQUENCE [LARGE SCALE GENOMIC DNA]</scope>
</reference>
<feature type="compositionally biased region" description="Polar residues" evidence="1">
    <location>
        <begin position="59"/>
        <end position="69"/>
    </location>
</feature>
<keyword evidence="2" id="KW-1133">Transmembrane helix</keyword>
<name>A0AAV4X528_CAEEX</name>
<accession>A0AAV4X528</accession>
<dbReference type="Proteomes" id="UP001054945">
    <property type="component" value="Unassembled WGS sequence"/>
</dbReference>
<keyword evidence="4" id="KW-1185">Reference proteome</keyword>
<evidence type="ECO:0000256" key="1">
    <source>
        <dbReference type="SAM" id="MobiDB-lite"/>
    </source>
</evidence>
<keyword evidence="2" id="KW-0812">Transmembrane</keyword>
<dbReference type="EMBL" id="BPLR01017309">
    <property type="protein sequence ID" value="GIY90292.1"/>
    <property type="molecule type" value="Genomic_DNA"/>
</dbReference>
<evidence type="ECO:0000313" key="4">
    <source>
        <dbReference type="Proteomes" id="UP001054945"/>
    </source>
</evidence>
<evidence type="ECO:0000313" key="3">
    <source>
        <dbReference type="EMBL" id="GIY90292.1"/>
    </source>
</evidence>
<organism evidence="3 4">
    <name type="scientific">Caerostris extrusa</name>
    <name type="common">Bark spider</name>
    <name type="synonym">Caerostris bankana</name>
    <dbReference type="NCBI Taxonomy" id="172846"/>
    <lineage>
        <taxon>Eukaryota</taxon>
        <taxon>Metazoa</taxon>
        <taxon>Ecdysozoa</taxon>
        <taxon>Arthropoda</taxon>
        <taxon>Chelicerata</taxon>
        <taxon>Arachnida</taxon>
        <taxon>Araneae</taxon>
        <taxon>Araneomorphae</taxon>
        <taxon>Entelegynae</taxon>
        <taxon>Araneoidea</taxon>
        <taxon>Araneidae</taxon>
        <taxon>Caerostris</taxon>
    </lineage>
</organism>
<dbReference type="AlphaFoldDB" id="A0AAV4X528"/>
<comment type="caution">
    <text evidence="3">The sequence shown here is derived from an EMBL/GenBank/DDBJ whole genome shotgun (WGS) entry which is preliminary data.</text>
</comment>
<gene>
    <name evidence="3" type="primary">AVEN_196210_1</name>
    <name evidence="3" type="ORF">CEXT_738181</name>
</gene>
<feature type="region of interest" description="Disordered" evidence="1">
    <location>
        <begin position="47"/>
        <end position="69"/>
    </location>
</feature>
<feature type="transmembrane region" description="Helical" evidence="2">
    <location>
        <begin position="105"/>
        <end position="127"/>
    </location>
</feature>
<sequence>MLDSVLSFSITEGVPCVCTSASGAAPGNGQGAFPACVREGGKRSSASVPLRRCEDGPLSESTPIPSHSNTMAPYVPQVDEPASFVEMPPPAYTKGYSVRLQLFRLVARTFVILIALIGTFVLLAAYIHSTSSTSCLCPEAESRFDAEPLIAEPPPSFKLRIEKTSERQKTKYI</sequence>
<evidence type="ECO:0000256" key="2">
    <source>
        <dbReference type="SAM" id="Phobius"/>
    </source>
</evidence>
<keyword evidence="2" id="KW-0472">Membrane</keyword>
<protein>
    <submittedName>
        <fullName evidence="3">Uncharacterized protein</fullName>
    </submittedName>
</protein>